<evidence type="ECO:0000256" key="5">
    <source>
        <dbReference type="ARBA" id="ARBA00022552"/>
    </source>
</evidence>
<name>A0A066W2H6_TILAU</name>
<dbReference type="GO" id="GO:0005634">
    <property type="term" value="C:nucleus"/>
    <property type="evidence" value="ECO:0007669"/>
    <property type="project" value="UniProtKB-SubCell"/>
</dbReference>
<evidence type="ECO:0000256" key="6">
    <source>
        <dbReference type="ARBA" id="ARBA00022553"/>
    </source>
</evidence>
<evidence type="ECO:0000313" key="11">
    <source>
        <dbReference type="Proteomes" id="UP000027361"/>
    </source>
</evidence>
<feature type="compositionally biased region" description="Basic and acidic residues" evidence="9">
    <location>
        <begin position="367"/>
        <end position="388"/>
    </location>
</feature>
<feature type="compositionally biased region" description="Low complexity" evidence="9">
    <location>
        <begin position="419"/>
        <end position="433"/>
    </location>
</feature>
<dbReference type="InterPro" id="IPR040309">
    <property type="entry name" value="Naf1"/>
</dbReference>
<feature type="compositionally biased region" description="Acidic residues" evidence="9">
    <location>
        <begin position="735"/>
        <end position="752"/>
    </location>
</feature>
<dbReference type="OMA" id="CADAEMA"/>
<evidence type="ECO:0000256" key="4">
    <source>
        <dbReference type="ARBA" id="ARBA00022517"/>
    </source>
</evidence>
<keyword evidence="6" id="KW-0597">Phosphoprotein</keyword>
<dbReference type="OrthoDB" id="21550at2759"/>
<keyword evidence="11" id="KW-1185">Reference proteome</keyword>
<feature type="compositionally biased region" description="Polar residues" evidence="9">
    <location>
        <begin position="229"/>
        <end position="242"/>
    </location>
</feature>
<dbReference type="EMBL" id="JMSN01000043">
    <property type="protein sequence ID" value="KDN45279.1"/>
    <property type="molecule type" value="Genomic_DNA"/>
</dbReference>
<sequence length="1056" mass="112072">MVGSPPPAPSTSAEQPPRQPNTNLQDAGWTDAFHSSDERSTTVPQSEMQTKSPEGRDVASGFGEIELQSAAQEEIWTAKTQVQTEPQQSEEPEISGPTTRNSEAGAADVQLPSLSASQLLNNLPQAPSQPTVADLGLVTHSVPATSVPSASENQNQEVSLQSTVLPSTEPRVQMRDIAKREPTLQELRKRVQDAMLTKAATAQTRMGSSEAIVKAKEGANGNIGEAENAQEQTTPSAPASPTSIDLAPSKSNAISNGDVQAIAKTTLPIKPALTEKQISFEWGALATGTSPRPGIAAMPDATHAIASRLWGNNPKKMGGIAVTTDPEKLHQAKMEVKLEIQQRQQQQQSQLSEEERTKANGAPDRSAGAEKVKDASKLDTMEEKHVDAESISPTATAPVVQSLPVASRKSSDAAWQQVEAGEAGPNAPAPNEAFSFVGPPGEETAGIAEAKQAGEAEDTTEGQGEVGALSKSYPSEAGFDSDSDSSSSDDSSSSSESDSSSDASYKRTKAIISQMLEEDDGEDDDEEGSGRPGAGGKGGYGPTTKNETPISAAVGAANSLPFKQVPAELKGEIKYIGVVHSVVDGSVCVIEQDLQRGGGAVTAPEQQQPQPWQQETGGYAQAYSNNGHQAPPPHTQGQVKEVYAVLDTGSVLCLEDGKVLGSVFETFGSVQQPFYSLLLPPVQPAPDNVNTAAAMQPLAVPTKGLKVYYLPSHSTYVLTRMLKLLPKGSDASNVFDEEIGDEEREFSDDEEEVRWKQQKKADRAGGAGAKKGGKTRGSGEDDVGARNAKRLRPNNAPDALVDGYHQHPRPICIGGPAPQRRAPLPYEDAGNADIGAPVLQHNQQNPPPNSHAGPSSQAPHDGSSQRGRGRGRGRGMHVADSVRGRPTYAAPNTLRSPQQQQQFGTVPYTHGQPPSDQRQHIPLSFHGAPGNHSPGHGQGQGHVNTMFAYQMQLQMQIQQQMGMMQQAQGQGSGVDLQEQQYAAAAAAAALIQQQQQQQYMMNPTAYSYAAQGQQGYMAHPPFRGGPSNHRGHPPHPDNNGETYNYQNYNAGGQYPR</sequence>
<keyword evidence="8" id="KW-0539">Nucleus</keyword>
<feature type="compositionally biased region" description="Low complexity" evidence="9">
    <location>
        <begin position="341"/>
        <end position="351"/>
    </location>
</feature>
<evidence type="ECO:0000313" key="10">
    <source>
        <dbReference type="EMBL" id="KDN45279.1"/>
    </source>
</evidence>
<feature type="compositionally biased region" description="Polar residues" evidence="9">
    <location>
        <begin position="852"/>
        <end position="865"/>
    </location>
</feature>
<evidence type="ECO:0000256" key="9">
    <source>
        <dbReference type="SAM" id="MobiDB-lite"/>
    </source>
</evidence>
<dbReference type="PANTHER" id="PTHR31633:SF1">
    <property type="entry name" value="H_ACA RIBONUCLEOPROTEIN COMPLEX NON-CORE SUBUNIT NAF1"/>
    <property type="match status" value="1"/>
</dbReference>
<feature type="compositionally biased region" description="Polar residues" evidence="9">
    <location>
        <begin position="10"/>
        <end position="25"/>
    </location>
</feature>
<proteinExistence type="inferred from homology"/>
<dbReference type="InterPro" id="IPR009000">
    <property type="entry name" value="Transl_B-barrel_sf"/>
</dbReference>
<dbReference type="InterPro" id="IPR007504">
    <property type="entry name" value="H/ACA_rnp_Gar1/Naf1"/>
</dbReference>
<gene>
    <name evidence="10" type="ORF">K437DRAFT_294582</name>
</gene>
<dbReference type="GO" id="GO:0006364">
    <property type="term" value="P:rRNA processing"/>
    <property type="evidence" value="ECO:0007669"/>
    <property type="project" value="UniProtKB-KW"/>
</dbReference>
<feature type="compositionally biased region" description="Low complexity" evidence="9">
    <location>
        <begin position="1043"/>
        <end position="1056"/>
    </location>
</feature>
<reference evidence="10 11" key="1">
    <citation type="submission" date="2014-05" db="EMBL/GenBank/DDBJ databases">
        <title>Draft genome sequence of a rare smut relative, Tilletiaria anomala UBC 951.</title>
        <authorList>
            <consortium name="DOE Joint Genome Institute"/>
            <person name="Toome M."/>
            <person name="Kuo A."/>
            <person name="Henrissat B."/>
            <person name="Lipzen A."/>
            <person name="Tritt A."/>
            <person name="Yoshinaga Y."/>
            <person name="Zane M."/>
            <person name="Barry K."/>
            <person name="Grigoriev I.V."/>
            <person name="Spatafora J.W."/>
            <person name="Aimea M.C."/>
        </authorList>
    </citation>
    <scope>NUCLEOTIDE SEQUENCE [LARGE SCALE GENOMIC DNA]</scope>
    <source>
        <strain evidence="10 11">UBC 951</strain>
    </source>
</reference>
<dbReference type="GO" id="GO:0005732">
    <property type="term" value="C:sno(s)RNA-containing ribonucleoprotein complex"/>
    <property type="evidence" value="ECO:0007669"/>
    <property type="project" value="InterPro"/>
</dbReference>
<feature type="region of interest" description="Disordered" evidence="9">
    <location>
        <begin position="732"/>
        <end position="899"/>
    </location>
</feature>
<dbReference type="GO" id="GO:0000493">
    <property type="term" value="P:box H/ACA snoRNP assembly"/>
    <property type="evidence" value="ECO:0007669"/>
    <property type="project" value="InterPro"/>
</dbReference>
<dbReference type="Proteomes" id="UP000027361">
    <property type="component" value="Unassembled WGS sequence"/>
</dbReference>
<keyword evidence="7" id="KW-0694">RNA-binding</keyword>
<dbReference type="InterPro" id="IPR038664">
    <property type="entry name" value="Gar1/Naf1_Cbf5-bd_sf"/>
</dbReference>
<dbReference type="GeneID" id="25267220"/>
<feature type="compositionally biased region" description="Basic and acidic residues" evidence="9">
    <location>
        <begin position="753"/>
        <end position="763"/>
    </location>
</feature>
<feature type="region of interest" description="Disordered" evidence="9">
    <location>
        <begin position="337"/>
        <end position="548"/>
    </location>
</feature>
<dbReference type="STRING" id="1037660.A0A066W2H6"/>
<feature type="region of interest" description="Disordered" evidence="9">
    <location>
        <begin position="1"/>
        <end position="113"/>
    </location>
</feature>
<comment type="subcellular location">
    <subcellularLocation>
        <location evidence="1">Nucleus</location>
    </subcellularLocation>
</comment>
<dbReference type="Gene3D" id="2.40.10.230">
    <property type="entry name" value="Probable tRNA pseudouridine synthase domain"/>
    <property type="match status" value="1"/>
</dbReference>
<organism evidence="10 11">
    <name type="scientific">Tilletiaria anomala (strain ATCC 24038 / CBS 436.72 / UBC 951)</name>
    <dbReference type="NCBI Taxonomy" id="1037660"/>
    <lineage>
        <taxon>Eukaryota</taxon>
        <taxon>Fungi</taxon>
        <taxon>Dikarya</taxon>
        <taxon>Basidiomycota</taxon>
        <taxon>Ustilaginomycotina</taxon>
        <taxon>Exobasidiomycetes</taxon>
        <taxon>Georgefischeriales</taxon>
        <taxon>Tilletiariaceae</taxon>
        <taxon>Tilletiaria</taxon>
    </lineage>
</organism>
<feature type="compositionally biased region" description="Acidic residues" evidence="9">
    <location>
        <begin position="516"/>
        <end position="527"/>
    </location>
</feature>
<evidence type="ECO:0000256" key="3">
    <source>
        <dbReference type="ARBA" id="ARBA00021438"/>
    </source>
</evidence>
<feature type="region of interest" description="Disordered" evidence="9">
    <location>
        <begin position="144"/>
        <end position="179"/>
    </location>
</feature>
<protein>
    <recommendedName>
        <fullName evidence="3">H/ACA ribonucleoprotein complex non-core subunit NAF1</fullName>
    </recommendedName>
</protein>
<feature type="compositionally biased region" description="Polar residues" evidence="9">
    <location>
        <begin position="144"/>
        <end position="166"/>
    </location>
</feature>
<evidence type="ECO:0000256" key="7">
    <source>
        <dbReference type="ARBA" id="ARBA00022884"/>
    </source>
</evidence>
<keyword evidence="5" id="KW-0698">rRNA processing</keyword>
<dbReference type="InParanoid" id="A0A066W2H6"/>
<feature type="compositionally biased region" description="Polar residues" evidence="9">
    <location>
        <begin position="78"/>
        <end position="87"/>
    </location>
</feature>
<dbReference type="Pfam" id="PF04410">
    <property type="entry name" value="Gar1"/>
    <property type="match status" value="1"/>
</dbReference>
<feature type="compositionally biased region" description="Polar residues" evidence="9">
    <location>
        <begin position="41"/>
        <end position="52"/>
    </location>
</feature>
<feature type="compositionally biased region" description="Low complexity" evidence="9">
    <location>
        <begin position="484"/>
        <end position="503"/>
    </location>
</feature>
<feature type="region of interest" description="Disordered" evidence="9">
    <location>
        <begin position="118"/>
        <end position="137"/>
    </location>
</feature>
<feature type="compositionally biased region" description="Gly residues" evidence="9">
    <location>
        <begin position="530"/>
        <end position="541"/>
    </location>
</feature>
<keyword evidence="4" id="KW-0690">Ribosome biogenesis</keyword>
<accession>A0A066W2H6</accession>
<comment type="similarity">
    <text evidence="2">Belongs to the NAF1 family.</text>
</comment>
<evidence type="ECO:0000256" key="8">
    <source>
        <dbReference type="ARBA" id="ARBA00023242"/>
    </source>
</evidence>
<dbReference type="GO" id="GO:0001522">
    <property type="term" value="P:pseudouridine synthesis"/>
    <property type="evidence" value="ECO:0007669"/>
    <property type="project" value="InterPro"/>
</dbReference>
<dbReference type="AlphaFoldDB" id="A0A066W2H6"/>
<dbReference type="SUPFAM" id="SSF50447">
    <property type="entry name" value="Translation proteins"/>
    <property type="match status" value="1"/>
</dbReference>
<dbReference type="GO" id="GO:0003723">
    <property type="term" value="F:RNA binding"/>
    <property type="evidence" value="ECO:0007669"/>
    <property type="project" value="UniProtKB-KW"/>
</dbReference>
<evidence type="ECO:0000256" key="2">
    <source>
        <dbReference type="ARBA" id="ARBA00009801"/>
    </source>
</evidence>
<feature type="region of interest" description="Disordered" evidence="9">
    <location>
        <begin position="1018"/>
        <end position="1056"/>
    </location>
</feature>
<evidence type="ECO:0000256" key="1">
    <source>
        <dbReference type="ARBA" id="ARBA00004123"/>
    </source>
</evidence>
<feature type="region of interest" description="Disordered" evidence="9">
    <location>
        <begin position="218"/>
        <end position="242"/>
    </location>
</feature>
<dbReference type="HOGENOM" id="CLU_290059_0_0_1"/>
<comment type="caution">
    <text evidence="10">The sequence shown here is derived from an EMBL/GenBank/DDBJ whole genome shotgun (WGS) entry which is preliminary data.</text>
</comment>
<dbReference type="PANTHER" id="PTHR31633">
    <property type="entry name" value="H/ACA RIBONUCLEOPROTEIN COMPLEX NON-CORE SUBUNIT NAF1"/>
    <property type="match status" value="1"/>
</dbReference>
<dbReference type="RefSeq" id="XP_013243136.1">
    <property type="nucleotide sequence ID" value="XM_013387682.1"/>
</dbReference>
<feature type="compositionally biased region" description="Polar residues" evidence="9">
    <location>
        <begin position="118"/>
        <end position="131"/>
    </location>
</feature>